<organism evidence="11 12">
    <name type="scientific">Aphidius gifuensis</name>
    <name type="common">Parasitoid wasp</name>
    <dbReference type="NCBI Taxonomy" id="684658"/>
    <lineage>
        <taxon>Eukaryota</taxon>
        <taxon>Metazoa</taxon>
        <taxon>Ecdysozoa</taxon>
        <taxon>Arthropoda</taxon>
        <taxon>Hexapoda</taxon>
        <taxon>Insecta</taxon>
        <taxon>Pterygota</taxon>
        <taxon>Neoptera</taxon>
        <taxon>Endopterygota</taxon>
        <taxon>Hymenoptera</taxon>
        <taxon>Apocrita</taxon>
        <taxon>Ichneumonoidea</taxon>
        <taxon>Braconidae</taxon>
        <taxon>Aphidiinae</taxon>
        <taxon>Aphidius</taxon>
    </lineage>
</organism>
<evidence type="ECO:0000256" key="1">
    <source>
        <dbReference type="ARBA" id="ARBA00004496"/>
    </source>
</evidence>
<gene>
    <name evidence="11" type="ORF">HCN44_004210</name>
</gene>
<evidence type="ECO:0000256" key="4">
    <source>
        <dbReference type="ARBA" id="ARBA00022737"/>
    </source>
</evidence>
<comment type="caution">
    <text evidence="11">The sequence shown here is derived from an EMBL/GenBank/DDBJ whole genome shotgun (WGS) entry which is preliminary data.</text>
</comment>
<evidence type="ECO:0000259" key="10">
    <source>
        <dbReference type="PROSITE" id="PS51303"/>
    </source>
</evidence>
<dbReference type="PROSITE" id="PS00478">
    <property type="entry name" value="LIM_DOMAIN_1"/>
    <property type="match status" value="2"/>
</dbReference>
<keyword evidence="5 7" id="KW-0862">Zinc</keyword>
<proteinExistence type="predicted"/>
<accession>A0A834XWE1</accession>
<keyword evidence="6 7" id="KW-0440">LIM domain</keyword>
<dbReference type="PANTHER" id="PTHR24211">
    <property type="entry name" value="LIM DOMAIN-CONTAINING PROTEIN"/>
    <property type="match status" value="1"/>
</dbReference>
<evidence type="ECO:0000259" key="9">
    <source>
        <dbReference type="PROSITE" id="PS50023"/>
    </source>
</evidence>
<dbReference type="OrthoDB" id="10069167at2759"/>
<dbReference type="PROSITE" id="PS51303">
    <property type="entry name" value="PET"/>
    <property type="match status" value="1"/>
</dbReference>
<dbReference type="SMART" id="SM00132">
    <property type="entry name" value="LIM"/>
    <property type="match status" value="3"/>
</dbReference>
<comment type="subcellular location">
    <subcellularLocation>
        <location evidence="1">Cytoplasm</location>
    </subcellularLocation>
</comment>
<feature type="region of interest" description="Disordered" evidence="8">
    <location>
        <begin position="288"/>
        <end position="308"/>
    </location>
</feature>
<dbReference type="FunFam" id="2.10.110.10:FF:000005">
    <property type="entry name" value="Testin isoform 1"/>
    <property type="match status" value="1"/>
</dbReference>
<dbReference type="PANTHER" id="PTHR24211:SF22">
    <property type="entry name" value="TESTIN"/>
    <property type="match status" value="1"/>
</dbReference>
<dbReference type="CDD" id="cd09341">
    <property type="entry name" value="LIM2_Testin_like"/>
    <property type="match status" value="1"/>
</dbReference>
<dbReference type="Pfam" id="PF06297">
    <property type="entry name" value="PET"/>
    <property type="match status" value="1"/>
</dbReference>
<dbReference type="EMBL" id="JACMRX010000002">
    <property type="protein sequence ID" value="KAF7994738.1"/>
    <property type="molecule type" value="Genomic_DNA"/>
</dbReference>
<evidence type="ECO:0000313" key="12">
    <source>
        <dbReference type="Proteomes" id="UP000639338"/>
    </source>
</evidence>
<feature type="compositionally biased region" description="Low complexity" evidence="8">
    <location>
        <begin position="293"/>
        <end position="308"/>
    </location>
</feature>
<dbReference type="GO" id="GO:0008270">
    <property type="term" value="F:zinc ion binding"/>
    <property type="evidence" value="ECO:0007669"/>
    <property type="project" value="InterPro"/>
</dbReference>
<evidence type="ECO:0000256" key="7">
    <source>
        <dbReference type="PROSITE-ProRule" id="PRU00125"/>
    </source>
</evidence>
<dbReference type="InterPro" id="IPR047120">
    <property type="entry name" value="Pk/Esn/Tes"/>
</dbReference>
<dbReference type="CDD" id="cd09340">
    <property type="entry name" value="LIM1_Testin_like"/>
    <property type="match status" value="1"/>
</dbReference>
<keyword evidence="3 7" id="KW-0479">Metal-binding</keyword>
<feature type="domain" description="PET" evidence="10">
    <location>
        <begin position="91"/>
        <end position="198"/>
    </location>
</feature>
<evidence type="ECO:0000256" key="6">
    <source>
        <dbReference type="ARBA" id="ARBA00023038"/>
    </source>
</evidence>
<evidence type="ECO:0000256" key="2">
    <source>
        <dbReference type="ARBA" id="ARBA00022490"/>
    </source>
</evidence>
<evidence type="ECO:0000256" key="5">
    <source>
        <dbReference type="ARBA" id="ARBA00022833"/>
    </source>
</evidence>
<keyword evidence="4" id="KW-0677">Repeat</keyword>
<evidence type="ECO:0000256" key="3">
    <source>
        <dbReference type="ARBA" id="ARBA00022723"/>
    </source>
</evidence>
<dbReference type="SUPFAM" id="SSF57716">
    <property type="entry name" value="Glucocorticoid receptor-like (DNA-binding domain)"/>
    <property type="match status" value="2"/>
</dbReference>
<evidence type="ECO:0008006" key="13">
    <source>
        <dbReference type="Google" id="ProtNLM"/>
    </source>
</evidence>
<dbReference type="InterPro" id="IPR001781">
    <property type="entry name" value="Znf_LIM"/>
</dbReference>
<feature type="domain" description="LIM zinc-binding" evidence="9">
    <location>
        <begin position="730"/>
        <end position="790"/>
    </location>
</feature>
<dbReference type="InterPro" id="IPR010442">
    <property type="entry name" value="PET_domain"/>
</dbReference>
<dbReference type="Pfam" id="PF00412">
    <property type="entry name" value="LIM"/>
    <property type="match status" value="3"/>
</dbReference>
<keyword evidence="2" id="KW-0963">Cytoplasm</keyword>
<dbReference type="CDD" id="cd09829">
    <property type="entry name" value="PET_testin"/>
    <property type="match status" value="1"/>
</dbReference>
<evidence type="ECO:0000256" key="8">
    <source>
        <dbReference type="SAM" id="MobiDB-lite"/>
    </source>
</evidence>
<evidence type="ECO:0000313" key="11">
    <source>
        <dbReference type="EMBL" id="KAF7994738.1"/>
    </source>
</evidence>
<reference evidence="11 12" key="1">
    <citation type="submission" date="2020-08" db="EMBL/GenBank/DDBJ databases">
        <title>Aphidius gifuensis genome sequencing and assembly.</title>
        <authorList>
            <person name="Du Z."/>
        </authorList>
    </citation>
    <scope>NUCLEOTIDE SEQUENCE [LARGE SCALE GENOMIC DNA]</scope>
    <source>
        <strain evidence="11">YNYX2018</strain>
        <tissue evidence="11">Adults</tissue>
    </source>
</reference>
<keyword evidence="12" id="KW-1185">Reference proteome</keyword>
<feature type="domain" description="LIM zinc-binding" evidence="9">
    <location>
        <begin position="665"/>
        <end position="729"/>
    </location>
</feature>
<dbReference type="AlphaFoldDB" id="A0A834XWE1"/>
<sequence length="852" mass="96305">MVLSSEMEQEDKPKWLLELENRKRKPRLAHEVGAGAPCIKCSQSCPGLDLHFWRKICKNCKCSRDDHDVPNDEFPQFDILFGKTKNQLNKKKPILLNIHEKDVNNKGEIFDWAPPDTTAELAADYMKALPNDKLPIKGTTGALLRKQQLQKQLPLHDIDHKNCDELSESERTQFERYLDNLKKYAGQGKVTKFVTAKPFDKSQMTTLNSSDYLTPKHQQSNDYQNINLRTPSSFIPETLSHDINRDEILEHHRHAPPLQFTRPGAELNNKPVDYAKLGEKLLSTKWTSHSMDNPLNNSPSKSSSLKFPSKFPITSKQDDHYEEGNSIYNDNMQPNCIQAQRSTLKNPDSHLIQSQTLSNHINPAVNFAQTNIYDNDYNNIDTIPSKSYPYTLQYLRSGGNSSGKLANSEDVMGSLGSIANKSNPKIETDWLHAYNTMKNKKNNSNDVPSYHNYLPSDVENLEDLDYLDYLISRPPLSYPERMALIEKLSPQNLHKNINDNKSLQAHYMPSKVHESTSKNDDKLNDNYDENSILADKILSDALLQPSSINSGDIIGSTLDQQGLNYIREKLTTKYSDKINSTELANLQMKNNSGHLNDSLTKGINAQLSSYGNGINPTIINSQEQNIQIFPDEITGSSSSRLMENPATDYLGLAMNNLSMIQKKVQNCHQCQEDIVVGDVVVTAEKAKDAAWHPGCFICSVCNELLVDLVYFYYKGKLYCGRDLAGLLEIPRCFACDELIFVRKYTVAEGHNYHVKHFCCWDCDLPLAGQQYISEDDKPLCLPCFKKLYAKTCNTCNGVIAPDQLGVAVKHLDFHATDECFCCAGCKKTLLNGKIAVKNDKPFCSKECIIKFE</sequence>
<dbReference type="Gene3D" id="2.10.110.10">
    <property type="entry name" value="Cysteine Rich Protein"/>
    <property type="match status" value="3"/>
</dbReference>
<name>A0A834XWE1_APHGI</name>
<protein>
    <recommendedName>
        <fullName evidence="13">Testin</fullName>
    </recommendedName>
</protein>
<dbReference type="PROSITE" id="PS50023">
    <property type="entry name" value="LIM_DOMAIN_2"/>
    <property type="match status" value="2"/>
</dbReference>
<dbReference type="GO" id="GO:0005737">
    <property type="term" value="C:cytoplasm"/>
    <property type="evidence" value="ECO:0007669"/>
    <property type="project" value="UniProtKB-SubCell"/>
</dbReference>
<dbReference type="Proteomes" id="UP000639338">
    <property type="component" value="Unassembled WGS sequence"/>
</dbReference>
<dbReference type="InterPro" id="IPR033724">
    <property type="entry name" value="PET_testin"/>
</dbReference>